<comment type="similarity">
    <text evidence="2">Belongs to the TonB family.</text>
</comment>
<evidence type="ECO:0000256" key="3">
    <source>
        <dbReference type="ARBA" id="ARBA00022448"/>
    </source>
</evidence>
<keyword evidence="10" id="KW-0732">Signal</keyword>
<dbReference type="AlphaFoldDB" id="A0A2Z3GIC7"/>
<dbReference type="GO" id="GO:0015891">
    <property type="term" value="P:siderophore transport"/>
    <property type="evidence" value="ECO:0007669"/>
    <property type="project" value="InterPro"/>
</dbReference>
<feature type="domain" description="TonB C-terminal" evidence="11">
    <location>
        <begin position="62"/>
        <end position="158"/>
    </location>
</feature>
<dbReference type="InterPro" id="IPR051045">
    <property type="entry name" value="TonB-dependent_transducer"/>
</dbReference>
<sequence length="286" mass="30578">MRRPNGFGTHPSSMHTPLFPALAVALCLAAGPAAHAQKRAPVPPPDRTQVYDSVAQPAVPLGGTARYAQFLADHQRYPAPAMQQGQQGTVPVSFVVEKTGVVSHVEVTKPVAPLLDAEALRLIRSGPRWTPAKNGGQVVRQRVTVPVSFVLSPPAATVQLPAKGGAPTPPNAADIAASTHPNQPAVVAPDRPATPVGGTDAFFAWIEKNQQYPKLARQRKIQGKVPVEFMVQADGSLTDVRVLKKMGSGLDEEALRLIRTAPKWEPATYQGKPLKQKLVLPVLFQL</sequence>
<evidence type="ECO:0000256" key="6">
    <source>
        <dbReference type="ARBA" id="ARBA00022692"/>
    </source>
</evidence>
<dbReference type="Proteomes" id="UP000245999">
    <property type="component" value="Chromosome"/>
</dbReference>
<evidence type="ECO:0000259" key="11">
    <source>
        <dbReference type="PROSITE" id="PS52015"/>
    </source>
</evidence>
<evidence type="ECO:0000256" key="9">
    <source>
        <dbReference type="ARBA" id="ARBA00023136"/>
    </source>
</evidence>
<feature type="signal peptide" evidence="10">
    <location>
        <begin position="1"/>
        <end position="36"/>
    </location>
</feature>
<keyword evidence="5" id="KW-0997">Cell inner membrane</keyword>
<dbReference type="GO" id="GO:0031992">
    <property type="term" value="F:energy transducer activity"/>
    <property type="evidence" value="ECO:0007669"/>
    <property type="project" value="InterPro"/>
</dbReference>
<accession>A0A2Z3GIC7</accession>
<dbReference type="GO" id="GO:0055085">
    <property type="term" value="P:transmembrane transport"/>
    <property type="evidence" value="ECO:0007669"/>
    <property type="project" value="InterPro"/>
</dbReference>
<comment type="subcellular location">
    <subcellularLocation>
        <location evidence="1">Cell inner membrane</location>
        <topology evidence="1">Single-pass membrane protein</topology>
        <orientation evidence="1">Periplasmic side</orientation>
    </subcellularLocation>
</comment>
<evidence type="ECO:0000256" key="5">
    <source>
        <dbReference type="ARBA" id="ARBA00022519"/>
    </source>
</evidence>
<keyword evidence="13" id="KW-1185">Reference proteome</keyword>
<dbReference type="GO" id="GO:0015031">
    <property type="term" value="P:protein transport"/>
    <property type="evidence" value="ECO:0007669"/>
    <property type="project" value="UniProtKB-KW"/>
</dbReference>
<name>A0A2Z3GIC7_9BACT</name>
<feature type="chain" id="PRO_5016414531" description="TonB C-terminal domain-containing protein" evidence="10">
    <location>
        <begin position="37"/>
        <end position="286"/>
    </location>
</feature>
<evidence type="ECO:0000256" key="10">
    <source>
        <dbReference type="SAM" id="SignalP"/>
    </source>
</evidence>
<evidence type="ECO:0000256" key="8">
    <source>
        <dbReference type="ARBA" id="ARBA00022989"/>
    </source>
</evidence>
<gene>
    <name evidence="12" type="ORF">DDQ68_12330</name>
</gene>
<dbReference type="SUPFAM" id="SSF74653">
    <property type="entry name" value="TolA/TonB C-terminal domain"/>
    <property type="match status" value="2"/>
</dbReference>
<evidence type="ECO:0000256" key="1">
    <source>
        <dbReference type="ARBA" id="ARBA00004383"/>
    </source>
</evidence>
<dbReference type="PROSITE" id="PS52015">
    <property type="entry name" value="TONB_CTD"/>
    <property type="match status" value="2"/>
</dbReference>
<evidence type="ECO:0000256" key="2">
    <source>
        <dbReference type="ARBA" id="ARBA00006555"/>
    </source>
</evidence>
<dbReference type="PANTHER" id="PTHR33446:SF2">
    <property type="entry name" value="PROTEIN TONB"/>
    <property type="match status" value="1"/>
</dbReference>
<dbReference type="EMBL" id="CP029145">
    <property type="protein sequence ID" value="AWM33503.1"/>
    <property type="molecule type" value="Genomic_DNA"/>
</dbReference>
<dbReference type="KEGG" id="hnv:DDQ68_12330"/>
<dbReference type="Gene3D" id="3.30.1150.10">
    <property type="match status" value="2"/>
</dbReference>
<dbReference type="InterPro" id="IPR006260">
    <property type="entry name" value="TonB/TolA_C"/>
</dbReference>
<evidence type="ECO:0000313" key="13">
    <source>
        <dbReference type="Proteomes" id="UP000245999"/>
    </source>
</evidence>
<keyword evidence="7" id="KW-0653">Protein transport</keyword>
<dbReference type="OrthoDB" id="1039448at2"/>
<keyword evidence="9" id="KW-0472">Membrane</keyword>
<evidence type="ECO:0000256" key="7">
    <source>
        <dbReference type="ARBA" id="ARBA00022927"/>
    </source>
</evidence>
<dbReference type="Pfam" id="PF03544">
    <property type="entry name" value="TonB_C"/>
    <property type="match status" value="2"/>
</dbReference>
<protein>
    <recommendedName>
        <fullName evidence="11">TonB C-terminal domain-containing protein</fullName>
    </recommendedName>
</protein>
<feature type="domain" description="TonB C-terminal" evidence="11">
    <location>
        <begin position="197"/>
        <end position="286"/>
    </location>
</feature>
<dbReference type="PANTHER" id="PTHR33446">
    <property type="entry name" value="PROTEIN TONB-RELATED"/>
    <property type="match status" value="1"/>
</dbReference>
<dbReference type="InterPro" id="IPR037682">
    <property type="entry name" value="TonB_C"/>
</dbReference>
<keyword evidence="3" id="KW-0813">Transport</keyword>
<proteinExistence type="inferred from homology"/>
<dbReference type="GO" id="GO:0098797">
    <property type="term" value="C:plasma membrane protein complex"/>
    <property type="evidence" value="ECO:0007669"/>
    <property type="project" value="TreeGrafter"/>
</dbReference>
<evidence type="ECO:0000256" key="4">
    <source>
        <dbReference type="ARBA" id="ARBA00022475"/>
    </source>
</evidence>
<keyword evidence="8" id="KW-1133">Transmembrane helix</keyword>
<dbReference type="PRINTS" id="PR01374">
    <property type="entry name" value="TONBPROTEIN"/>
</dbReference>
<dbReference type="GO" id="GO:0030288">
    <property type="term" value="C:outer membrane-bounded periplasmic space"/>
    <property type="evidence" value="ECO:0007669"/>
    <property type="project" value="InterPro"/>
</dbReference>
<reference evidence="13" key="1">
    <citation type="submission" date="2018-04" db="EMBL/GenBank/DDBJ databases">
        <title>Complete genome of Antarctic heterotrophic bacterium Hymenobacter nivis.</title>
        <authorList>
            <person name="Terashima M."/>
        </authorList>
    </citation>
    <scope>NUCLEOTIDE SEQUENCE [LARGE SCALE GENOMIC DNA]</scope>
    <source>
        <strain evidence="13">NBRC 111535</strain>
    </source>
</reference>
<evidence type="ECO:0000313" key="12">
    <source>
        <dbReference type="EMBL" id="AWM33503.1"/>
    </source>
</evidence>
<dbReference type="NCBIfam" id="TIGR01352">
    <property type="entry name" value="tonB_Cterm"/>
    <property type="match status" value="2"/>
</dbReference>
<keyword evidence="6" id="KW-0812">Transmembrane</keyword>
<keyword evidence="4" id="KW-1003">Cell membrane</keyword>
<dbReference type="InterPro" id="IPR003538">
    <property type="entry name" value="TonB"/>
</dbReference>
<organism evidence="12 13">
    <name type="scientific">Hymenobacter nivis</name>
    <dbReference type="NCBI Taxonomy" id="1850093"/>
    <lineage>
        <taxon>Bacteria</taxon>
        <taxon>Pseudomonadati</taxon>
        <taxon>Bacteroidota</taxon>
        <taxon>Cytophagia</taxon>
        <taxon>Cytophagales</taxon>
        <taxon>Hymenobacteraceae</taxon>
        <taxon>Hymenobacter</taxon>
    </lineage>
</organism>